<protein>
    <recommendedName>
        <fullName evidence="3">YqhG family protein</fullName>
    </recommendedName>
</protein>
<sequence>MAIPDLNNFLKSFFTAHHCSLLLDQDGVLTIQLTEEMDRALMNRPFYWHYMKKMGHSGEPMQLTLITNPNKRDDEGEWIHFGSPRLQQIIGYLQQQEKYTKLFQKVNPTVNTALYPWLVTNIKVSYRGKYKRDELFSIGLNLINGTMKSDMMKILDSIPLHTTISDFCYTLSPLVKLKSGYRRIEAVVDQYIENQNHEWASEALEELQTEIELLKYFYTSDNDNEQMEKEIKEINERYQPRITYQVINGGLFYLTSEIV</sequence>
<name>A0A941ICR8_9BACI</name>
<accession>A0A941ICR8</accession>
<dbReference type="AlphaFoldDB" id="A0A941ICR8"/>
<dbReference type="RefSeq" id="WP_026681135.1">
    <property type="nucleotide sequence ID" value="NZ_BAAACY010000103.1"/>
</dbReference>
<gene>
    <name evidence="1" type="ORF">KCX74_17305</name>
</gene>
<dbReference type="EMBL" id="JAGSOT010000070">
    <property type="protein sequence ID" value="MBR7797791.1"/>
    <property type="molecule type" value="Genomic_DNA"/>
</dbReference>
<comment type="caution">
    <text evidence="1">The sequence shown here is derived from an EMBL/GenBank/DDBJ whole genome shotgun (WGS) entry which is preliminary data.</text>
</comment>
<reference evidence="1" key="1">
    <citation type="submission" date="2021-04" db="EMBL/GenBank/DDBJ databases">
        <title>Isolation and polyphasic classification of algal microorganism.</title>
        <authorList>
            <person name="Wang S."/>
        </authorList>
    </citation>
    <scope>NUCLEOTIDE SEQUENCE</scope>
    <source>
        <strain evidence="1">720a</strain>
    </source>
</reference>
<evidence type="ECO:0008006" key="3">
    <source>
        <dbReference type="Google" id="ProtNLM"/>
    </source>
</evidence>
<proteinExistence type="predicted"/>
<organism evidence="1 2">
    <name type="scientific">Virgibacillus salarius</name>
    <dbReference type="NCBI Taxonomy" id="447199"/>
    <lineage>
        <taxon>Bacteria</taxon>
        <taxon>Bacillati</taxon>
        <taxon>Bacillota</taxon>
        <taxon>Bacilli</taxon>
        <taxon>Bacillales</taxon>
        <taxon>Bacillaceae</taxon>
        <taxon>Virgibacillus</taxon>
    </lineage>
</organism>
<evidence type="ECO:0000313" key="1">
    <source>
        <dbReference type="EMBL" id="MBR7797791.1"/>
    </source>
</evidence>
<dbReference type="Proteomes" id="UP000675284">
    <property type="component" value="Unassembled WGS sequence"/>
</dbReference>
<keyword evidence="2" id="KW-1185">Reference proteome</keyword>
<dbReference type="Pfam" id="PF11079">
    <property type="entry name" value="YqhG"/>
    <property type="match status" value="1"/>
</dbReference>
<dbReference type="InterPro" id="IPR024562">
    <property type="entry name" value="YqhG"/>
</dbReference>
<evidence type="ECO:0000313" key="2">
    <source>
        <dbReference type="Proteomes" id="UP000675284"/>
    </source>
</evidence>